<organism evidence="2">
    <name type="scientific">marine sediment metagenome</name>
    <dbReference type="NCBI Taxonomy" id="412755"/>
    <lineage>
        <taxon>unclassified sequences</taxon>
        <taxon>metagenomes</taxon>
        <taxon>ecological metagenomes</taxon>
    </lineage>
</organism>
<feature type="domain" description="CYTH" evidence="1">
    <location>
        <begin position="1"/>
        <end position="154"/>
    </location>
</feature>
<name>X0USJ4_9ZZZZ</name>
<reference evidence="2" key="1">
    <citation type="journal article" date="2014" name="Front. Microbiol.">
        <title>High frequency of phylogenetically diverse reductive dehalogenase-homologous genes in deep subseafloor sedimentary metagenomes.</title>
        <authorList>
            <person name="Kawai M."/>
            <person name="Futagami T."/>
            <person name="Toyoda A."/>
            <person name="Takaki Y."/>
            <person name="Nishi S."/>
            <person name="Hori S."/>
            <person name="Arai W."/>
            <person name="Tsubouchi T."/>
            <person name="Morono Y."/>
            <person name="Uchiyama I."/>
            <person name="Ito T."/>
            <person name="Fujiyama A."/>
            <person name="Inagaki F."/>
            <person name="Takami H."/>
        </authorList>
    </citation>
    <scope>NUCLEOTIDE SEQUENCE</scope>
    <source>
        <strain evidence="2">Expedition CK06-06</strain>
    </source>
</reference>
<dbReference type="Gene3D" id="2.40.320.10">
    <property type="entry name" value="Hypothetical Protein Pfu-838710-001"/>
    <property type="match status" value="1"/>
</dbReference>
<gene>
    <name evidence="2" type="ORF">S01H1_40787</name>
</gene>
<dbReference type="SUPFAM" id="SSF55154">
    <property type="entry name" value="CYTH-like phosphatases"/>
    <property type="match status" value="1"/>
</dbReference>
<evidence type="ECO:0000313" key="2">
    <source>
        <dbReference type="EMBL" id="GAG08819.1"/>
    </source>
</evidence>
<dbReference type="PROSITE" id="PS51707">
    <property type="entry name" value="CYTH"/>
    <property type="match status" value="1"/>
</dbReference>
<dbReference type="InterPro" id="IPR033469">
    <property type="entry name" value="CYTH-like_dom_sf"/>
</dbReference>
<dbReference type="EMBL" id="BARS01025842">
    <property type="protein sequence ID" value="GAG08819.1"/>
    <property type="molecule type" value="Genomic_DNA"/>
</dbReference>
<dbReference type="InterPro" id="IPR023577">
    <property type="entry name" value="CYTH_domain"/>
</dbReference>
<dbReference type="AlphaFoldDB" id="X0USJ4"/>
<dbReference type="Pfam" id="PF01928">
    <property type="entry name" value="CYTH"/>
    <property type="match status" value="1"/>
</dbReference>
<comment type="caution">
    <text evidence="2">The sequence shown here is derived from an EMBL/GenBank/DDBJ whole genome shotgun (WGS) entry which is preliminary data.</text>
</comment>
<sequence>GWAFRVRAENERGLVTVKGIPAGKGLAVIRQEIEADITRGQAIDILNLRMDVMSLTNSPVDFIKEKVGDQSLTQLVKFSNTRQKKTFRIADKGYLLEIDKTEFNDGSVDYELELELEDTSDLETIVDKLRHLFSSLDIPFAHQTQSKFHRALDRPAF</sequence>
<protein>
    <recommendedName>
        <fullName evidence="1">CYTH domain-containing protein</fullName>
    </recommendedName>
</protein>
<proteinExistence type="predicted"/>
<accession>X0USJ4</accession>
<feature type="non-terminal residue" evidence="2">
    <location>
        <position position="1"/>
    </location>
</feature>
<evidence type="ECO:0000259" key="1">
    <source>
        <dbReference type="PROSITE" id="PS51707"/>
    </source>
</evidence>